<dbReference type="Proteomes" id="UP000290191">
    <property type="component" value="Unassembled WGS sequence"/>
</dbReference>
<protein>
    <submittedName>
        <fullName evidence="1">Uncharacterized protein</fullName>
    </submittedName>
</protein>
<proteinExistence type="predicted"/>
<reference evidence="1 2" key="1">
    <citation type="submission" date="2017-10" db="EMBL/GenBank/DDBJ databases">
        <title>Genomics of the genus Arcobacter.</title>
        <authorList>
            <person name="Perez-Cataluna A."/>
            <person name="Figueras M.J."/>
        </authorList>
    </citation>
    <scope>NUCLEOTIDE SEQUENCE [LARGE SCALE GENOMIC DNA]</scope>
    <source>
        <strain evidence="1 2">DSM 24636</strain>
    </source>
</reference>
<evidence type="ECO:0000313" key="1">
    <source>
        <dbReference type="EMBL" id="RXJ63116.1"/>
    </source>
</evidence>
<dbReference type="AlphaFoldDB" id="A0A4Q0XZH7"/>
<name>A0A4Q0XZH7_9BACT</name>
<sequence length="81" mass="9422">MSKLLILMIFTLFSFANDKFINMKSCESLKLSRFTTLISCHNIDYLVEYKLQDDEEKDNIKKITAITVNDQKIIKTTGKVK</sequence>
<comment type="caution">
    <text evidence="1">The sequence shown here is derived from an EMBL/GenBank/DDBJ whole genome shotgun (WGS) entry which is preliminary data.</text>
</comment>
<dbReference type="STRING" id="877500.GCA_000935065_01626"/>
<dbReference type="OrthoDB" id="5347344at2"/>
<evidence type="ECO:0000313" key="2">
    <source>
        <dbReference type="Proteomes" id="UP000290191"/>
    </source>
</evidence>
<organism evidence="1 2">
    <name type="scientific">Halarcobacter anaerophilus</name>
    <dbReference type="NCBI Taxonomy" id="877500"/>
    <lineage>
        <taxon>Bacteria</taxon>
        <taxon>Pseudomonadati</taxon>
        <taxon>Campylobacterota</taxon>
        <taxon>Epsilonproteobacteria</taxon>
        <taxon>Campylobacterales</taxon>
        <taxon>Arcobacteraceae</taxon>
        <taxon>Halarcobacter</taxon>
    </lineage>
</organism>
<gene>
    <name evidence="1" type="ORF">CRV06_07595</name>
</gene>
<dbReference type="EMBL" id="PDKO01000005">
    <property type="protein sequence ID" value="RXJ63116.1"/>
    <property type="molecule type" value="Genomic_DNA"/>
</dbReference>
<dbReference type="RefSeq" id="WP_044417151.1">
    <property type="nucleotide sequence ID" value="NZ_CP041070.1"/>
</dbReference>
<keyword evidence="2" id="KW-1185">Reference proteome</keyword>
<accession>A0A4Q0XZH7</accession>